<keyword evidence="1" id="KW-0732">Signal</keyword>
<dbReference type="EMBL" id="FOVW01000001">
    <property type="protein sequence ID" value="SFN60128.1"/>
    <property type="molecule type" value="Genomic_DNA"/>
</dbReference>
<feature type="domain" description="Outer membrane protein beta-barrel" evidence="2">
    <location>
        <begin position="19"/>
        <end position="162"/>
    </location>
</feature>
<sequence>MRKVLTLFFVVGLISASHAQFGLRAGFSSSNFSDTNYKANPGFHGGVYYTLGTESLAIEPGVQFSQRGFETNAIPSGAVVTESLDYVDFPLLVRLYIFPVLNVFAGPQYSKLISRKREEPGDVQTDMNVLEQNDFAGVVGISASPVPKLNFQISYDMGFSNLNYYGRNVKNQVLKLSVSFDLYSTY</sequence>
<dbReference type="InterPro" id="IPR025665">
    <property type="entry name" value="Beta-barrel_OMP_2"/>
</dbReference>
<organism evidence="3 4">
    <name type="scientific">Algoriphagus ornithinivorans</name>
    <dbReference type="NCBI Taxonomy" id="226506"/>
    <lineage>
        <taxon>Bacteria</taxon>
        <taxon>Pseudomonadati</taxon>
        <taxon>Bacteroidota</taxon>
        <taxon>Cytophagia</taxon>
        <taxon>Cytophagales</taxon>
        <taxon>Cyclobacteriaceae</taxon>
        <taxon>Algoriphagus</taxon>
    </lineage>
</organism>
<feature type="chain" id="PRO_5011521739" evidence="1">
    <location>
        <begin position="20"/>
        <end position="186"/>
    </location>
</feature>
<reference evidence="4" key="1">
    <citation type="submission" date="2016-10" db="EMBL/GenBank/DDBJ databases">
        <authorList>
            <person name="Varghese N."/>
            <person name="Submissions S."/>
        </authorList>
    </citation>
    <scope>NUCLEOTIDE SEQUENCE [LARGE SCALE GENOMIC DNA]</scope>
    <source>
        <strain evidence="4">DSM 15282</strain>
    </source>
</reference>
<feature type="signal peptide" evidence="1">
    <location>
        <begin position="1"/>
        <end position="19"/>
    </location>
</feature>
<name>A0A1I5ACL1_9BACT</name>
<proteinExistence type="predicted"/>
<gene>
    <name evidence="3" type="ORF">SAMN04488519_10199</name>
</gene>
<dbReference type="AlphaFoldDB" id="A0A1I5ACL1"/>
<dbReference type="Pfam" id="PF13568">
    <property type="entry name" value="OMP_b-brl_2"/>
    <property type="match status" value="1"/>
</dbReference>
<dbReference type="RefSeq" id="WP_091648769.1">
    <property type="nucleotide sequence ID" value="NZ_FOVW01000001.1"/>
</dbReference>
<protein>
    <submittedName>
        <fullName evidence="3">Outer membrane protein beta-barrel domain-containing protein</fullName>
    </submittedName>
</protein>
<evidence type="ECO:0000313" key="4">
    <source>
        <dbReference type="Proteomes" id="UP000199564"/>
    </source>
</evidence>
<dbReference type="STRING" id="226506.SAMN04488519_10199"/>
<evidence type="ECO:0000256" key="1">
    <source>
        <dbReference type="SAM" id="SignalP"/>
    </source>
</evidence>
<dbReference type="Proteomes" id="UP000199564">
    <property type="component" value="Unassembled WGS sequence"/>
</dbReference>
<evidence type="ECO:0000313" key="3">
    <source>
        <dbReference type="EMBL" id="SFN60128.1"/>
    </source>
</evidence>
<evidence type="ECO:0000259" key="2">
    <source>
        <dbReference type="Pfam" id="PF13568"/>
    </source>
</evidence>
<accession>A0A1I5ACL1</accession>
<keyword evidence="4" id="KW-1185">Reference proteome</keyword>